<organism evidence="3 4">
    <name type="scientific">Pseudomonas nitroreducens</name>
    <dbReference type="NCBI Taxonomy" id="46680"/>
    <lineage>
        <taxon>Bacteria</taxon>
        <taxon>Pseudomonadati</taxon>
        <taxon>Pseudomonadota</taxon>
        <taxon>Gammaproteobacteria</taxon>
        <taxon>Pseudomonadales</taxon>
        <taxon>Pseudomonadaceae</taxon>
        <taxon>Pseudomonas</taxon>
    </lineage>
</organism>
<dbReference type="InterPro" id="IPR025738">
    <property type="entry name" value="BatD"/>
</dbReference>
<name>A0A246F346_PSENT</name>
<keyword evidence="1" id="KW-1133">Transmembrane helix</keyword>
<evidence type="ECO:0000313" key="4">
    <source>
        <dbReference type="Proteomes" id="UP000198145"/>
    </source>
</evidence>
<keyword evidence="1" id="KW-0812">Transmembrane</keyword>
<reference evidence="3 4" key="1">
    <citation type="submission" date="2017-06" db="EMBL/GenBank/DDBJ databases">
        <title>Draft genome of Pseudomonas nitroreducens DF05.</title>
        <authorList>
            <person name="Iyer R."/>
        </authorList>
    </citation>
    <scope>NUCLEOTIDE SEQUENCE [LARGE SCALE GENOMIC DNA]</scope>
    <source>
        <strain evidence="3 4">DF05</strain>
    </source>
</reference>
<comment type="caution">
    <text evidence="3">The sequence shown here is derived from an EMBL/GenBank/DDBJ whole genome shotgun (WGS) entry which is preliminary data.</text>
</comment>
<protein>
    <recommendedName>
        <fullName evidence="5">Protein BatD</fullName>
    </recommendedName>
</protein>
<evidence type="ECO:0000256" key="2">
    <source>
        <dbReference type="SAM" id="SignalP"/>
    </source>
</evidence>
<dbReference type="PANTHER" id="PTHR40940:SF1">
    <property type="entry name" value="PROTEIN BATD"/>
    <property type="match status" value="1"/>
</dbReference>
<dbReference type="PANTHER" id="PTHR40940">
    <property type="entry name" value="PROTEIN BATD-RELATED"/>
    <property type="match status" value="1"/>
</dbReference>
<dbReference type="EMBL" id="NJBA01000018">
    <property type="protein sequence ID" value="OWP47442.1"/>
    <property type="molecule type" value="Genomic_DNA"/>
</dbReference>
<gene>
    <name evidence="3" type="ORF">CEG18_28745</name>
</gene>
<dbReference type="Proteomes" id="UP000198145">
    <property type="component" value="Unassembled WGS sequence"/>
</dbReference>
<evidence type="ECO:0000313" key="3">
    <source>
        <dbReference type="EMBL" id="OWP47442.1"/>
    </source>
</evidence>
<feature type="chain" id="PRO_5012354262" description="Protein BatD" evidence="2">
    <location>
        <begin position="19"/>
        <end position="442"/>
    </location>
</feature>
<feature type="transmembrane region" description="Helical" evidence="1">
    <location>
        <begin position="294"/>
        <end position="314"/>
    </location>
</feature>
<dbReference type="AlphaFoldDB" id="A0A246F346"/>
<dbReference type="RefSeq" id="WP_088421784.1">
    <property type="nucleotide sequence ID" value="NZ_NJBA01000018.1"/>
</dbReference>
<proteinExistence type="predicted"/>
<sequence length="442" mass="47740">MRRALAFFLLCLPLFGLAAEPQVKVRADLQPGDSVMVGGTLTLQIDLLVDTWFSQPPQLPPLKLAGAVVSEPASEATHLNEKIDGQAFFGLRYRYQITPQVARNFDIPPLDILVQPGQGSGPMQVRSPALHFTARQPAGADAAAGQRLVASQISISQELKASHEPLRVGDSVTRTLRVRAQGAQAMLIPAPVFTDVDGLRRYVQAPTVQPLSDGRGGVLGGERIDAVTYVVNRAGDFQLPAIALHWWAADSGEPRSASVPALTLSAQAAAVYQAPFSISDDLRELGRKAQVRIAGHWLALAAALLVLVGLGLAVRNWGGALSAQAKNAWQRHRQAWRESPAYAWRQVRRQLKGEPPQVGALYLWLRRTNGCREMSTAMAERSVRSGNPLLAFLRARYARPGQGAQPGAASAQLIQALPEIHREIGHGKQKTSPAHALNPLNP</sequence>
<accession>A0A246F346</accession>
<feature type="signal peptide" evidence="2">
    <location>
        <begin position="1"/>
        <end position="18"/>
    </location>
</feature>
<evidence type="ECO:0000256" key="1">
    <source>
        <dbReference type="SAM" id="Phobius"/>
    </source>
</evidence>
<keyword evidence="1" id="KW-0472">Membrane</keyword>
<keyword evidence="2" id="KW-0732">Signal</keyword>
<evidence type="ECO:0008006" key="5">
    <source>
        <dbReference type="Google" id="ProtNLM"/>
    </source>
</evidence>